<dbReference type="Gene3D" id="3.40.50.720">
    <property type="entry name" value="NAD(P)-binding Rossmann-like Domain"/>
    <property type="match status" value="1"/>
</dbReference>
<comment type="caution">
    <text evidence="6">The sequence shown here is derived from an EMBL/GenBank/DDBJ whole genome shotgun (WGS) entry which is preliminary data.</text>
</comment>
<dbReference type="PIRSF" id="PIRSF000103">
    <property type="entry name" value="HIBADH"/>
    <property type="match status" value="1"/>
</dbReference>
<feature type="domain" description="6-phosphogluconate dehydrogenase NADP-binding" evidence="4">
    <location>
        <begin position="3"/>
        <end position="158"/>
    </location>
</feature>
<keyword evidence="7" id="KW-1185">Reference proteome</keyword>
<reference evidence="6" key="1">
    <citation type="submission" date="2022-09" db="EMBL/GenBank/DDBJ databases">
        <title>Rhodovastum sp. nov. RN2-1 isolated from soil in Seongnam, South Korea.</title>
        <authorList>
            <person name="Le N.T."/>
        </authorList>
    </citation>
    <scope>NUCLEOTIDE SEQUENCE</scope>
    <source>
        <strain evidence="6">RN2-1</strain>
    </source>
</reference>
<dbReference type="SUPFAM" id="SSF48179">
    <property type="entry name" value="6-phosphogluconate dehydrogenase C-terminal domain-like"/>
    <property type="match status" value="1"/>
</dbReference>
<dbReference type="InterPro" id="IPR015815">
    <property type="entry name" value="HIBADH-related"/>
</dbReference>
<dbReference type="Gene3D" id="1.10.1040.10">
    <property type="entry name" value="N-(1-d-carboxylethyl)-l-norvaline Dehydrogenase, domain 2"/>
    <property type="match status" value="1"/>
</dbReference>
<dbReference type="RefSeq" id="WP_264712380.1">
    <property type="nucleotide sequence ID" value="NZ_JAPDNT010000002.1"/>
</dbReference>
<evidence type="ECO:0000259" key="4">
    <source>
        <dbReference type="Pfam" id="PF03446"/>
    </source>
</evidence>
<dbReference type="Proteomes" id="UP001165679">
    <property type="component" value="Unassembled WGS sequence"/>
</dbReference>
<name>A0AA42CCQ3_9PROT</name>
<dbReference type="EMBL" id="JAPDNT010000002">
    <property type="protein sequence ID" value="MCW3473763.1"/>
    <property type="molecule type" value="Genomic_DNA"/>
</dbReference>
<dbReference type="AlphaFoldDB" id="A0AA42CCQ3"/>
<dbReference type="Pfam" id="PF03446">
    <property type="entry name" value="NAD_binding_2"/>
    <property type="match status" value="1"/>
</dbReference>
<dbReference type="InterPro" id="IPR006115">
    <property type="entry name" value="6PGDH_NADP-bd"/>
</dbReference>
<dbReference type="SUPFAM" id="SSF51735">
    <property type="entry name" value="NAD(P)-binding Rossmann-fold domains"/>
    <property type="match status" value="1"/>
</dbReference>
<sequence>MAVAIIGLGNMGLGMAATLVRSGLVPVGFDLAPKRRALAAEAGAGVAAALADAMAGSDVVVLSLPHGRAVAAAVEAFVAVAPTDAVLVDTSTLAVAETRAFAARVAASGRAFLDAPVSGGPAGAASGQLTAMVGGDAAVLARVRPVLERLAARIVHVGGAGAGQVAKLANNMLVATHLVAAAEAMRMAEAAGVPAQAVLDVVNAASGRSAATEVNLPRWILSGSFDSGFAAGLMRKDVGLALDLARDGGVAVPVLARAAETWLARSGAVGADADFNRVPAWVMEGGDG</sequence>
<dbReference type="InterPro" id="IPR008927">
    <property type="entry name" value="6-PGluconate_DH-like_C_sf"/>
</dbReference>
<dbReference type="GO" id="GO:0051287">
    <property type="term" value="F:NAD binding"/>
    <property type="evidence" value="ECO:0007669"/>
    <property type="project" value="InterPro"/>
</dbReference>
<evidence type="ECO:0000313" key="7">
    <source>
        <dbReference type="Proteomes" id="UP001165679"/>
    </source>
</evidence>
<evidence type="ECO:0000313" key="6">
    <source>
        <dbReference type="EMBL" id="MCW3473763.1"/>
    </source>
</evidence>
<accession>A0AA42CCQ3</accession>
<proteinExistence type="predicted"/>
<organism evidence="6 7">
    <name type="scientific">Limobrevibacterium gyesilva</name>
    <dbReference type="NCBI Taxonomy" id="2991712"/>
    <lineage>
        <taxon>Bacteria</taxon>
        <taxon>Pseudomonadati</taxon>
        <taxon>Pseudomonadota</taxon>
        <taxon>Alphaproteobacteria</taxon>
        <taxon>Acetobacterales</taxon>
        <taxon>Acetobacteraceae</taxon>
        <taxon>Limobrevibacterium</taxon>
    </lineage>
</organism>
<evidence type="ECO:0000256" key="2">
    <source>
        <dbReference type="ARBA" id="ARBA00023027"/>
    </source>
</evidence>
<dbReference type="InterPro" id="IPR036291">
    <property type="entry name" value="NAD(P)-bd_dom_sf"/>
</dbReference>
<keyword evidence="1" id="KW-0560">Oxidoreductase</keyword>
<feature type="active site" evidence="3">
    <location>
        <position position="167"/>
    </location>
</feature>
<evidence type="ECO:0000259" key="5">
    <source>
        <dbReference type="Pfam" id="PF14833"/>
    </source>
</evidence>
<reference evidence="6" key="2">
    <citation type="submission" date="2022-10" db="EMBL/GenBank/DDBJ databases">
        <authorList>
            <person name="Trinh H.N."/>
        </authorList>
    </citation>
    <scope>NUCLEOTIDE SEQUENCE</scope>
    <source>
        <strain evidence="6">RN2-1</strain>
    </source>
</reference>
<dbReference type="PANTHER" id="PTHR22981:SF7">
    <property type="entry name" value="3-HYDROXYISOBUTYRATE DEHYDROGENASE, MITOCHONDRIAL"/>
    <property type="match status" value="1"/>
</dbReference>
<dbReference type="Pfam" id="PF14833">
    <property type="entry name" value="NAD_binding_11"/>
    <property type="match status" value="1"/>
</dbReference>
<keyword evidence="2" id="KW-0520">NAD</keyword>
<gene>
    <name evidence="6" type="ORF">OL599_04165</name>
</gene>
<dbReference type="InterPro" id="IPR013328">
    <property type="entry name" value="6PGD_dom2"/>
</dbReference>
<dbReference type="PANTHER" id="PTHR22981">
    <property type="entry name" value="3-HYDROXYISOBUTYRATE DEHYDROGENASE-RELATED"/>
    <property type="match status" value="1"/>
</dbReference>
<feature type="domain" description="3-hydroxyisobutyrate dehydrogenase-like NAD-binding" evidence="5">
    <location>
        <begin position="161"/>
        <end position="277"/>
    </location>
</feature>
<dbReference type="InterPro" id="IPR029154">
    <property type="entry name" value="HIBADH-like_NADP-bd"/>
</dbReference>
<dbReference type="GO" id="GO:0050661">
    <property type="term" value="F:NADP binding"/>
    <property type="evidence" value="ECO:0007669"/>
    <property type="project" value="InterPro"/>
</dbReference>
<protein>
    <submittedName>
        <fullName evidence="6">NAD(P)-dependent oxidoreductase</fullName>
    </submittedName>
</protein>
<evidence type="ECO:0000256" key="1">
    <source>
        <dbReference type="ARBA" id="ARBA00023002"/>
    </source>
</evidence>
<evidence type="ECO:0000256" key="3">
    <source>
        <dbReference type="PIRSR" id="PIRSR000103-1"/>
    </source>
</evidence>
<dbReference type="GO" id="GO:0016616">
    <property type="term" value="F:oxidoreductase activity, acting on the CH-OH group of donors, NAD or NADP as acceptor"/>
    <property type="evidence" value="ECO:0007669"/>
    <property type="project" value="TreeGrafter"/>
</dbReference>